<gene>
    <name evidence="3" type="ORF">GGR14_002970</name>
</gene>
<dbReference type="InterPro" id="IPR001451">
    <property type="entry name" value="Hexapep"/>
</dbReference>
<dbReference type="InterPro" id="IPR051159">
    <property type="entry name" value="Hexapeptide_acetyltransf"/>
</dbReference>
<dbReference type="Pfam" id="PF14602">
    <property type="entry name" value="Hexapep_2"/>
    <property type="match status" value="2"/>
</dbReference>
<keyword evidence="4" id="KW-1185">Reference proteome</keyword>
<evidence type="ECO:0000256" key="2">
    <source>
        <dbReference type="ARBA" id="ARBA00022679"/>
    </source>
</evidence>
<reference evidence="3 4" key="1">
    <citation type="submission" date="2020-08" db="EMBL/GenBank/DDBJ databases">
        <title>Genomic Encyclopedia of Type Strains, Phase IV (KMG-IV): sequencing the most valuable type-strain genomes for metagenomic binning, comparative biology and taxonomic classification.</title>
        <authorList>
            <person name="Goeker M."/>
        </authorList>
    </citation>
    <scope>NUCLEOTIDE SEQUENCE [LARGE SCALE GENOMIC DNA]</scope>
    <source>
        <strain evidence="3 4">DSM 105721</strain>
    </source>
</reference>
<dbReference type="InterPro" id="IPR011004">
    <property type="entry name" value="Trimer_LpxA-like_sf"/>
</dbReference>
<dbReference type="SUPFAM" id="SSF51161">
    <property type="entry name" value="Trimeric LpxA-like enzymes"/>
    <property type="match status" value="1"/>
</dbReference>
<dbReference type="PANTHER" id="PTHR23416">
    <property type="entry name" value="SIALIC ACID SYNTHASE-RELATED"/>
    <property type="match status" value="1"/>
</dbReference>
<comment type="similarity">
    <text evidence="1">Belongs to the transferase hexapeptide repeat family.</text>
</comment>
<keyword evidence="2 3" id="KW-0808">Transferase</keyword>
<evidence type="ECO:0000313" key="3">
    <source>
        <dbReference type="EMBL" id="MBB4027160.1"/>
    </source>
</evidence>
<dbReference type="GeneID" id="93100024"/>
<dbReference type="EMBL" id="JACIES010000008">
    <property type="protein sequence ID" value="MBB4027160.1"/>
    <property type="molecule type" value="Genomic_DNA"/>
</dbReference>
<dbReference type="OrthoDB" id="9812571at2"/>
<protein>
    <submittedName>
        <fullName evidence="3">Acetyltransferase-like isoleucine patch superfamily enzyme</fullName>
    </submittedName>
</protein>
<dbReference type="Proteomes" id="UP000546007">
    <property type="component" value="Unassembled WGS sequence"/>
</dbReference>
<sequence length="221" mass="24720">MFDKLKTVIKRNTQIKRLIMWSISPANNPRPRLWVKWFINPFVHKKGKGAIIRRRKSRIDVFPWNQFSIGNNTIIEDFTTINNGAGNIIIGDNARVGIGSVIIGPVYLGNKVGLGQHVFISGFNHGYEDGERDSNEQALVKKEVIIDDESHIGANSVIVAGVHIGKRCQIGAGSVVTKNIPDYSVAVGNPAKIIKRYNFQNKTWERTQELVPLVNNNSNHI</sequence>
<organism evidence="3 4">
    <name type="scientific">Butyricimonas faecihominis</name>
    <dbReference type="NCBI Taxonomy" id="1472416"/>
    <lineage>
        <taxon>Bacteria</taxon>
        <taxon>Pseudomonadati</taxon>
        <taxon>Bacteroidota</taxon>
        <taxon>Bacteroidia</taxon>
        <taxon>Bacteroidales</taxon>
        <taxon>Odoribacteraceae</taxon>
        <taxon>Butyricimonas</taxon>
    </lineage>
</organism>
<accession>A0A7W6HY93</accession>
<comment type="caution">
    <text evidence="3">The sequence shown here is derived from an EMBL/GenBank/DDBJ whole genome shotgun (WGS) entry which is preliminary data.</text>
</comment>
<evidence type="ECO:0000256" key="1">
    <source>
        <dbReference type="ARBA" id="ARBA00007274"/>
    </source>
</evidence>
<dbReference type="CDD" id="cd04647">
    <property type="entry name" value="LbH_MAT_like"/>
    <property type="match status" value="1"/>
</dbReference>
<dbReference type="AlphaFoldDB" id="A0A7W6HY93"/>
<dbReference type="RefSeq" id="WP_124317488.1">
    <property type="nucleotide sequence ID" value="NZ_AP028155.1"/>
</dbReference>
<dbReference type="PANTHER" id="PTHR23416:SF23">
    <property type="entry name" value="ACETYLTRANSFERASE C18B11.09C-RELATED"/>
    <property type="match status" value="1"/>
</dbReference>
<dbReference type="GO" id="GO:0008374">
    <property type="term" value="F:O-acyltransferase activity"/>
    <property type="evidence" value="ECO:0007669"/>
    <property type="project" value="TreeGrafter"/>
</dbReference>
<evidence type="ECO:0000313" key="4">
    <source>
        <dbReference type="Proteomes" id="UP000546007"/>
    </source>
</evidence>
<dbReference type="Gene3D" id="2.160.10.10">
    <property type="entry name" value="Hexapeptide repeat proteins"/>
    <property type="match status" value="1"/>
</dbReference>
<name>A0A7W6HY93_9BACT</name>
<proteinExistence type="inferred from homology"/>
<dbReference type="GO" id="GO:0005829">
    <property type="term" value="C:cytosol"/>
    <property type="evidence" value="ECO:0007669"/>
    <property type="project" value="TreeGrafter"/>
</dbReference>